<protein>
    <submittedName>
        <fullName evidence="2">Transposon Ty3-G Gag-Pol polyprotein</fullName>
    </submittedName>
</protein>
<dbReference type="Gene3D" id="3.30.70.270">
    <property type="match status" value="3"/>
</dbReference>
<dbReference type="PANTHER" id="PTHR37984">
    <property type="entry name" value="PROTEIN CBG26694"/>
    <property type="match status" value="1"/>
</dbReference>
<evidence type="ECO:0000313" key="2">
    <source>
        <dbReference type="EMBL" id="RVW83543.1"/>
    </source>
</evidence>
<feature type="region of interest" description="Disordered" evidence="1">
    <location>
        <begin position="137"/>
        <end position="160"/>
    </location>
</feature>
<dbReference type="AlphaFoldDB" id="A0A438HGF0"/>
<comment type="caution">
    <text evidence="2">The sequence shown here is derived from an EMBL/GenBank/DDBJ whole genome shotgun (WGS) entry which is preliminary data.</text>
</comment>
<dbReference type="InterPro" id="IPR050951">
    <property type="entry name" value="Retrovirus_Pol_polyprotein"/>
</dbReference>
<dbReference type="CDD" id="cd01647">
    <property type="entry name" value="RT_LTR"/>
    <property type="match status" value="1"/>
</dbReference>
<name>A0A438HGF0_VITVI</name>
<proteinExistence type="predicted"/>
<dbReference type="Proteomes" id="UP000288805">
    <property type="component" value="Unassembled WGS sequence"/>
</dbReference>
<dbReference type="EMBL" id="QGNW01000226">
    <property type="protein sequence ID" value="RVW83543.1"/>
    <property type="molecule type" value="Genomic_DNA"/>
</dbReference>
<dbReference type="PANTHER" id="PTHR37984:SF5">
    <property type="entry name" value="PROTEIN NYNRIN-LIKE"/>
    <property type="match status" value="1"/>
</dbReference>
<reference evidence="2 3" key="1">
    <citation type="journal article" date="2018" name="PLoS Genet.">
        <title>Population sequencing reveals clonal diversity and ancestral inbreeding in the grapevine cultivar Chardonnay.</title>
        <authorList>
            <person name="Roach M.J."/>
            <person name="Johnson D.L."/>
            <person name="Bohlmann J."/>
            <person name="van Vuuren H.J."/>
            <person name="Jones S.J."/>
            <person name="Pretorius I.S."/>
            <person name="Schmidt S.A."/>
            <person name="Borneman A.R."/>
        </authorList>
    </citation>
    <scope>NUCLEOTIDE SEQUENCE [LARGE SCALE GENOMIC DNA]</scope>
    <source>
        <strain evidence="3">cv. Chardonnay</strain>
        <tissue evidence="2">Leaf</tissue>
    </source>
</reference>
<dbReference type="Gene3D" id="3.10.10.10">
    <property type="entry name" value="HIV Type 1 Reverse Transcriptase, subunit A, domain 1"/>
    <property type="match status" value="1"/>
</dbReference>
<dbReference type="InterPro" id="IPR043502">
    <property type="entry name" value="DNA/RNA_pol_sf"/>
</dbReference>
<gene>
    <name evidence="2" type="primary">TY3B-G_342</name>
    <name evidence="2" type="ORF">CK203_054225</name>
</gene>
<evidence type="ECO:0000313" key="3">
    <source>
        <dbReference type="Proteomes" id="UP000288805"/>
    </source>
</evidence>
<accession>A0A438HGF0</accession>
<evidence type="ECO:0000256" key="1">
    <source>
        <dbReference type="SAM" id="MobiDB-lite"/>
    </source>
</evidence>
<organism evidence="2 3">
    <name type="scientific">Vitis vinifera</name>
    <name type="common">Grape</name>
    <dbReference type="NCBI Taxonomy" id="29760"/>
    <lineage>
        <taxon>Eukaryota</taxon>
        <taxon>Viridiplantae</taxon>
        <taxon>Streptophyta</taxon>
        <taxon>Embryophyta</taxon>
        <taxon>Tracheophyta</taxon>
        <taxon>Spermatophyta</taxon>
        <taxon>Magnoliopsida</taxon>
        <taxon>eudicotyledons</taxon>
        <taxon>Gunneridae</taxon>
        <taxon>Pentapetalae</taxon>
        <taxon>rosids</taxon>
        <taxon>Vitales</taxon>
        <taxon>Vitaceae</taxon>
        <taxon>Viteae</taxon>
        <taxon>Vitis</taxon>
    </lineage>
</organism>
<dbReference type="InterPro" id="IPR043128">
    <property type="entry name" value="Rev_trsase/Diguanyl_cyclase"/>
</dbReference>
<sequence length="356" mass="40048">MTLYFPDEIDEHGTFAEIGDIVDEVVPHDEHVDEMLTMRLSQIEEITQPELTSPFDLFGGVCHRGCQGDPNYPYSGDCWDVIAIDGSVDGLVSLVEGASDFVDPPISFDYFSVSHVIALFAPSSPTSQISDIDDEIAQHDSNDDSSPTSHLDPSDQRVSPAIGDTKIVDFATVDQPRELRIKLDLSTDERFLLVVEYPEWLANVVPIPKKDGKVRVFVDFRDLNKASPKDDFPLPHIDMLVDSIAGHSMLSFMDEFSGYNQILMALEDMEKTSFIIEWGSGQVLERIQQFKLRLNPKKGTFGVTSRKLLGYMVSERGIKVDPDKIRAILDMPASRTKREVRGFLGRLQYIRRFIVS</sequence>
<dbReference type="SUPFAM" id="SSF56672">
    <property type="entry name" value="DNA/RNA polymerases"/>
    <property type="match status" value="1"/>
</dbReference>